<accession>A0A328YKH1</accession>
<dbReference type="OrthoDB" id="8824175at2"/>
<dbReference type="EMBL" id="QLTA01000064">
    <property type="protein sequence ID" value="RAR74369.1"/>
    <property type="molecule type" value="Genomic_DNA"/>
</dbReference>
<protein>
    <submittedName>
        <fullName evidence="1">Uncharacterized protein</fullName>
    </submittedName>
</protein>
<dbReference type="RefSeq" id="WP_111881771.1">
    <property type="nucleotide sequence ID" value="NZ_CBCSGC010000080.1"/>
</dbReference>
<name>A0A328YKH1_9BURK</name>
<dbReference type="AlphaFoldDB" id="A0A328YKH1"/>
<evidence type="ECO:0000313" key="2">
    <source>
        <dbReference type="Proteomes" id="UP000248856"/>
    </source>
</evidence>
<keyword evidence="2" id="KW-1185">Reference proteome</keyword>
<proteinExistence type="predicted"/>
<reference evidence="1 2" key="1">
    <citation type="submission" date="2018-06" db="EMBL/GenBank/DDBJ databases">
        <title>Genomic Encyclopedia of Archaeal and Bacterial Type Strains, Phase II (KMG-II): from individual species to whole genera.</title>
        <authorList>
            <person name="Goeker M."/>
        </authorList>
    </citation>
    <scope>NUCLEOTIDE SEQUENCE [LARGE SCALE GENOMIC DNA]</scope>
    <source>
        <strain evidence="1 2">CFPB 3232</strain>
    </source>
</reference>
<gene>
    <name evidence="1" type="ORF">AX018_10644</name>
</gene>
<organism evidence="1 2">
    <name type="scientific">Paracidovorax anthurii</name>
    <dbReference type="NCBI Taxonomy" id="78229"/>
    <lineage>
        <taxon>Bacteria</taxon>
        <taxon>Pseudomonadati</taxon>
        <taxon>Pseudomonadota</taxon>
        <taxon>Betaproteobacteria</taxon>
        <taxon>Burkholderiales</taxon>
        <taxon>Comamonadaceae</taxon>
        <taxon>Paracidovorax</taxon>
    </lineage>
</organism>
<comment type="caution">
    <text evidence="1">The sequence shown here is derived from an EMBL/GenBank/DDBJ whole genome shotgun (WGS) entry which is preliminary data.</text>
</comment>
<evidence type="ECO:0000313" key="1">
    <source>
        <dbReference type="EMBL" id="RAR74369.1"/>
    </source>
</evidence>
<sequence length="307" mass="33732">MHTQINYHANLDAAIHPLRALSSFKDPTAGYRLKNAAHALEAVRAVLAERALEVGITRLHAQGTTLGRLTAIAMRQPASPLEGLITESAWIAANWASSMQEFGWHGLCSISKVSWGLGFGNSELAEAGEIPTIRWIACGDVPPYLQRSWQILGGVIDAPLLRALGELAKNPFDHTDARNQRLTGNYGDTVHQLECTATALAALDLRLQEYSWMFTQLVQHLNPMGQRVLRALEIRSIRLGDPPPANHAIAPDQQHRMRAFCAMLLHLLDMHVIDDFGALTPEGGEAVVEARRLLLSWAGAREPFLAI</sequence>
<dbReference type="Proteomes" id="UP000248856">
    <property type="component" value="Unassembled WGS sequence"/>
</dbReference>